<organism evidence="2">
    <name type="scientific">Nothobranchius furzeri</name>
    <name type="common">Turquoise killifish</name>
    <dbReference type="NCBI Taxonomy" id="105023"/>
    <lineage>
        <taxon>Eukaryota</taxon>
        <taxon>Metazoa</taxon>
        <taxon>Chordata</taxon>
        <taxon>Craniata</taxon>
        <taxon>Vertebrata</taxon>
        <taxon>Euteleostomi</taxon>
        <taxon>Actinopterygii</taxon>
        <taxon>Neopterygii</taxon>
        <taxon>Teleostei</taxon>
        <taxon>Neoteleostei</taxon>
        <taxon>Acanthomorphata</taxon>
        <taxon>Ovalentaria</taxon>
        <taxon>Atherinomorphae</taxon>
        <taxon>Cyprinodontiformes</taxon>
        <taxon>Nothobranchiidae</taxon>
        <taxon>Nothobranchius</taxon>
    </lineage>
</organism>
<dbReference type="Pfam" id="PF00850">
    <property type="entry name" value="Hist_deacetyl"/>
    <property type="match status" value="1"/>
</dbReference>
<dbReference type="Gene3D" id="3.40.800.20">
    <property type="entry name" value="Histone deacetylase domain"/>
    <property type="match status" value="1"/>
</dbReference>
<protein>
    <recommendedName>
        <fullName evidence="1">Histone deacetylase domain-containing protein</fullName>
    </recommendedName>
</protein>
<gene>
    <name evidence="2" type="primary">CT027778.1</name>
</gene>
<dbReference type="InterPro" id="IPR037138">
    <property type="entry name" value="His_deacetylse_dom_sf"/>
</dbReference>
<name>A0A1A7ZLR0_NOTFU</name>
<dbReference type="InterPro" id="IPR000286">
    <property type="entry name" value="HDACs"/>
</dbReference>
<proteinExistence type="predicted"/>
<dbReference type="AlphaFoldDB" id="A0A1A7ZLR0"/>
<dbReference type="EMBL" id="HADY01004898">
    <property type="protein sequence ID" value="SBP43383.1"/>
    <property type="molecule type" value="Transcribed_RNA"/>
</dbReference>
<feature type="domain" description="Histone deacetylase" evidence="1">
    <location>
        <begin position="2"/>
        <end position="113"/>
    </location>
</feature>
<reference evidence="2" key="1">
    <citation type="submission" date="2016-05" db="EMBL/GenBank/DDBJ databases">
        <authorList>
            <person name="Lavstsen T."/>
            <person name="Jespersen J.S."/>
        </authorList>
    </citation>
    <scope>NUCLEOTIDE SEQUENCE</scope>
    <source>
        <tissue evidence="2">Brain</tissue>
    </source>
</reference>
<dbReference type="PRINTS" id="PR01270">
    <property type="entry name" value="HDASUPER"/>
</dbReference>
<sequence>MASKDLLSCVHTEDYPNKFISGRINEEQRRTTGCPWSKGIVRCCRYETGGTVLAAQVAQQRGLACSTAGGTHHAFPSYGSGCCLLSHLAAAAKYLMSNSSSKRRILIVDLDVHLFYDGACPPPVRCRQMLPAFPAVTKDLYVMKAAVSRGIPVATVIGGGYSRDMDKLALRHSIVHRAATQLYENRRRKEVRGQYRRYYDCRCVSAIKNVFLIK</sequence>
<reference evidence="2" key="2">
    <citation type="submission" date="2016-06" db="EMBL/GenBank/DDBJ databases">
        <title>The genome of a short-lived fish provides insights into sex chromosome evolution and the genetic control of aging.</title>
        <authorList>
            <person name="Reichwald K."/>
            <person name="Felder M."/>
            <person name="Petzold A."/>
            <person name="Koch P."/>
            <person name="Groth M."/>
            <person name="Platzer M."/>
        </authorList>
    </citation>
    <scope>NUCLEOTIDE SEQUENCE</scope>
    <source>
        <tissue evidence="2">Brain</tissue>
    </source>
</reference>
<dbReference type="GO" id="GO:0040029">
    <property type="term" value="P:epigenetic regulation of gene expression"/>
    <property type="evidence" value="ECO:0007669"/>
    <property type="project" value="TreeGrafter"/>
</dbReference>
<dbReference type="SUPFAM" id="SSF52768">
    <property type="entry name" value="Arginase/deacetylase"/>
    <property type="match status" value="1"/>
</dbReference>
<dbReference type="PANTHER" id="PTHR10625:SF19">
    <property type="entry name" value="HISTONE DEACETYLASE 12"/>
    <property type="match status" value="1"/>
</dbReference>
<dbReference type="InterPro" id="IPR023696">
    <property type="entry name" value="Ureohydrolase_dom_sf"/>
</dbReference>
<dbReference type="PANTHER" id="PTHR10625">
    <property type="entry name" value="HISTONE DEACETYLASE HDAC1-RELATED"/>
    <property type="match status" value="1"/>
</dbReference>
<dbReference type="InterPro" id="IPR023801">
    <property type="entry name" value="His_deacetylse_dom"/>
</dbReference>
<evidence type="ECO:0000259" key="1">
    <source>
        <dbReference type="Pfam" id="PF00850"/>
    </source>
</evidence>
<accession>A0A1A7ZLR0</accession>
<evidence type="ECO:0000313" key="2">
    <source>
        <dbReference type="EMBL" id="SBP43383.1"/>
    </source>
</evidence>
<dbReference type="GO" id="GO:0004407">
    <property type="term" value="F:histone deacetylase activity"/>
    <property type="evidence" value="ECO:0007669"/>
    <property type="project" value="TreeGrafter"/>
</dbReference>